<dbReference type="RefSeq" id="WP_259300238.1">
    <property type="nucleotide sequence ID" value="NZ_JMQC01000008.1"/>
</dbReference>
<reference evidence="2 3" key="1">
    <citation type="submission" date="2014-04" db="EMBL/GenBank/DDBJ databases">
        <authorList>
            <person name="Bishop-Lilly K.A."/>
            <person name="Broomall S.M."/>
            <person name="Chain P.S."/>
            <person name="Chertkov O."/>
            <person name="Coyne S.R."/>
            <person name="Daligault H.E."/>
            <person name="Davenport K.W."/>
            <person name="Erkkila T."/>
            <person name="Frey K.G."/>
            <person name="Gibbons H.S."/>
            <person name="Gu W."/>
            <person name="Jaissle J."/>
            <person name="Johnson S.L."/>
            <person name="Koroleva G.I."/>
            <person name="Ladner J.T."/>
            <person name="Lo C.-C."/>
            <person name="Minogue T.D."/>
            <person name="Munk C."/>
            <person name="Palacios G.F."/>
            <person name="Redden C.L."/>
            <person name="Rosenzweig C.N."/>
            <person name="Scholz M.B."/>
            <person name="Teshima H."/>
            <person name="Xu Y."/>
        </authorList>
    </citation>
    <scope>NUCLEOTIDE SEQUENCE [LARGE SCALE GENOMIC DNA]</scope>
    <source>
        <strain evidence="2 3">BHP</strain>
    </source>
</reference>
<accession>A0A090YRN7</accession>
<name>A0A090YRN7_9BACI</name>
<dbReference type="AlphaFoldDB" id="A0A090YRN7"/>
<evidence type="ECO:0000256" key="1">
    <source>
        <dbReference type="SAM" id="SignalP"/>
    </source>
</evidence>
<dbReference type="EMBL" id="JMQC01000008">
    <property type="protein sequence ID" value="KFN01504.1"/>
    <property type="molecule type" value="Genomic_DNA"/>
</dbReference>
<keyword evidence="1" id="KW-0732">Signal</keyword>
<dbReference type="Proteomes" id="UP000029389">
    <property type="component" value="Unassembled WGS sequence"/>
</dbReference>
<evidence type="ECO:0000313" key="2">
    <source>
        <dbReference type="EMBL" id="KFN01504.1"/>
    </source>
</evidence>
<feature type="chain" id="PRO_5039157000" description="Phr family secreted Rap phosphatase inhibitor" evidence="1">
    <location>
        <begin position="23"/>
        <end position="43"/>
    </location>
</feature>
<feature type="signal peptide" evidence="1">
    <location>
        <begin position="1"/>
        <end position="22"/>
    </location>
</feature>
<comment type="caution">
    <text evidence="2">The sequence shown here is derived from an EMBL/GenBank/DDBJ whole genome shotgun (WGS) entry which is preliminary data.</text>
</comment>
<sequence>MKKAIRLMGIVTILTLTLGVHTSVDEQQTTNLVKTMADGNTGG</sequence>
<evidence type="ECO:0000313" key="3">
    <source>
        <dbReference type="Proteomes" id="UP000029389"/>
    </source>
</evidence>
<dbReference type="PATRIC" id="fig|1405.8.peg.4657"/>
<organism evidence="2 3">
    <name type="scientific">Bacillus clarus</name>
    <dbReference type="NCBI Taxonomy" id="2338372"/>
    <lineage>
        <taxon>Bacteria</taxon>
        <taxon>Bacillati</taxon>
        <taxon>Bacillota</taxon>
        <taxon>Bacilli</taxon>
        <taxon>Bacillales</taxon>
        <taxon>Bacillaceae</taxon>
        <taxon>Bacillus</taxon>
        <taxon>Bacillus cereus group</taxon>
    </lineage>
</organism>
<evidence type="ECO:0008006" key="4">
    <source>
        <dbReference type="Google" id="ProtNLM"/>
    </source>
</evidence>
<protein>
    <recommendedName>
        <fullName evidence="4">Phr family secreted Rap phosphatase inhibitor</fullName>
    </recommendedName>
</protein>
<proteinExistence type="predicted"/>
<gene>
    <name evidence="2" type="ORF">DJ93_4524</name>
</gene>